<proteinExistence type="predicted"/>
<protein>
    <submittedName>
        <fullName evidence="7">O-antigen ligase</fullName>
    </submittedName>
</protein>
<evidence type="ECO:0000256" key="3">
    <source>
        <dbReference type="ARBA" id="ARBA00022989"/>
    </source>
</evidence>
<evidence type="ECO:0000259" key="6">
    <source>
        <dbReference type="Pfam" id="PF04932"/>
    </source>
</evidence>
<keyword evidence="2 5" id="KW-0812">Transmembrane</keyword>
<evidence type="ECO:0000256" key="5">
    <source>
        <dbReference type="SAM" id="Phobius"/>
    </source>
</evidence>
<dbReference type="AlphaFoldDB" id="A0A2C8Y6Z8"/>
<dbReference type="GO" id="GO:0016874">
    <property type="term" value="F:ligase activity"/>
    <property type="evidence" value="ECO:0007669"/>
    <property type="project" value="UniProtKB-KW"/>
</dbReference>
<feature type="transmembrane region" description="Helical" evidence="5">
    <location>
        <begin position="63"/>
        <end position="81"/>
    </location>
</feature>
<feature type="transmembrane region" description="Helical" evidence="5">
    <location>
        <begin position="31"/>
        <end position="51"/>
    </location>
</feature>
<sequence length="439" mass="47837">MIELQPARTAFLVLTVATLMAGDAWRYVIGWTGFSILAGLLAVISILMLVALRDEWKISLLPYPLIAFLLLTVLSLVWSFYPGATALGIAATWCTVIGGIAVAVTFSWAEILRGFSLALRIVLGLSIVFEFVVAAFIRRPVLPPVPQPGIDYANLPDPIPLMLYWSRNELFQVFDDGKIQGIVGNSTLLSFVALVGIIVFSIQLAGGLVRKSWGLSWLAVAVVNLAFSRSATNVLGLVAVTAVVLAVLMVRRATTPRAVIATYAGLVAVAAAGIVGALIFRAPLLALLGKSSDLTNRTEIWHDVSELAQQRPAVGWGWVSYWAPWAKPFDTLAENNGIRQLHAHNAWIDVWFQLGIIGLVIFVSLVVSTLSRTWLHAVDRPRLSRNTFGPYTPASLLPLLILVALIVQSFAESRLLVEFGLFALALLAVKTKWPDREPR</sequence>
<gene>
    <name evidence="7" type="ORF">SAMN06296378_0109</name>
</gene>
<dbReference type="GO" id="GO:0016020">
    <property type="term" value="C:membrane"/>
    <property type="evidence" value="ECO:0007669"/>
    <property type="project" value="UniProtKB-SubCell"/>
</dbReference>
<evidence type="ECO:0000313" key="7">
    <source>
        <dbReference type="EMBL" id="SOE45864.1"/>
    </source>
</evidence>
<feature type="transmembrane region" description="Helical" evidence="5">
    <location>
        <begin position="179"/>
        <end position="200"/>
    </location>
</feature>
<dbReference type="EMBL" id="OCST01000001">
    <property type="protein sequence ID" value="SOE45864.1"/>
    <property type="molecule type" value="Genomic_DNA"/>
</dbReference>
<evidence type="ECO:0000256" key="2">
    <source>
        <dbReference type="ARBA" id="ARBA00022692"/>
    </source>
</evidence>
<feature type="transmembrane region" description="Helical" evidence="5">
    <location>
        <begin position="87"/>
        <end position="108"/>
    </location>
</feature>
<evidence type="ECO:0000256" key="1">
    <source>
        <dbReference type="ARBA" id="ARBA00004141"/>
    </source>
</evidence>
<comment type="subcellular location">
    <subcellularLocation>
        <location evidence="1">Membrane</location>
        <topology evidence="1">Multi-pass membrane protein</topology>
    </subcellularLocation>
</comment>
<feature type="transmembrane region" description="Helical" evidence="5">
    <location>
        <begin position="117"/>
        <end position="137"/>
    </location>
</feature>
<keyword evidence="7" id="KW-0436">Ligase</keyword>
<feature type="transmembrane region" description="Helical" evidence="5">
    <location>
        <begin position="258"/>
        <end position="280"/>
    </location>
</feature>
<name>A0A2C8Y6Z8_9MICO</name>
<keyword evidence="4 5" id="KW-0472">Membrane</keyword>
<dbReference type="Proteomes" id="UP000219440">
    <property type="component" value="Unassembled WGS sequence"/>
</dbReference>
<evidence type="ECO:0000313" key="8">
    <source>
        <dbReference type="Proteomes" id="UP000219440"/>
    </source>
</evidence>
<keyword evidence="8" id="KW-1185">Reference proteome</keyword>
<organism evidence="7 8">
    <name type="scientific">Salinibacterium xinjiangense</name>
    <dbReference type="NCBI Taxonomy" id="386302"/>
    <lineage>
        <taxon>Bacteria</taxon>
        <taxon>Bacillati</taxon>
        <taxon>Actinomycetota</taxon>
        <taxon>Actinomycetes</taxon>
        <taxon>Micrococcales</taxon>
        <taxon>Microbacteriaceae</taxon>
        <taxon>Salinibacterium</taxon>
    </lineage>
</organism>
<feature type="domain" description="O-antigen ligase-related" evidence="6">
    <location>
        <begin position="216"/>
        <end position="363"/>
    </location>
</feature>
<reference evidence="7 8" key="1">
    <citation type="submission" date="2017-09" db="EMBL/GenBank/DDBJ databases">
        <authorList>
            <person name="Ehlers B."/>
            <person name="Leendertz F.H."/>
        </authorList>
    </citation>
    <scope>NUCLEOTIDE SEQUENCE [LARGE SCALE GENOMIC DNA]</scope>
    <source>
        <strain evidence="7 8">CGMCC 1.05381</strain>
    </source>
</reference>
<feature type="transmembrane region" description="Helical" evidence="5">
    <location>
        <begin position="350"/>
        <end position="370"/>
    </location>
</feature>
<dbReference type="PANTHER" id="PTHR37422:SF13">
    <property type="entry name" value="LIPOPOLYSACCHARIDE BIOSYNTHESIS PROTEIN PA4999-RELATED"/>
    <property type="match status" value="1"/>
</dbReference>
<evidence type="ECO:0000256" key="4">
    <source>
        <dbReference type="ARBA" id="ARBA00023136"/>
    </source>
</evidence>
<accession>A0A2C8Y6Z8</accession>
<feature type="transmembrane region" description="Helical" evidence="5">
    <location>
        <begin position="391"/>
        <end position="410"/>
    </location>
</feature>
<dbReference type="InterPro" id="IPR007016">
    <property type="entry name" value="O-antigen_ligase-rel_domated"/>
</dbReference>
<dbReference type="Pfam" id="PF04932">
    <property type="entry name" value="Wzy_C"/>
    <property type="match status" value="1"/>
</dbReference>
<feature type="transmembrane region" description="Helical" evidence="5">
    <location>
        <begin position="234"/>
        <end position="251"/>
    </location>
</feature>
<dbReference type="InterPro" id="IPR051533">
    <property type="entry name" value="WaaL-like"/>
</dbReference>
<dbReference type="PANTHER" id="PTHR37422">
    <property type="entry name" value="TEICHURONIC ACID BIOSYNTHESIS PROTEIN TUAE"/>
    <property type="match status" value="1"/>
</dbReference>
<keyword evidence="3 5" id="KW-1133">Transmembrane helix</keyword>